<dbReference type="GO" id="GO:0006629">
    <property type="term" value="P:lipid metabolic process"/>
    <property type="evidence" value="ECO:0007669"/>
    <property type="project" value="InterPro"/>
</dbReference>
<name>A0A5D0RJ92_9RHOB</name>
<keyword evidence="1" id="KW-1133">Transmembrane helix</keyword>
<dbReference type="InterPro" id="IPR005804">
    <property type="entry name" value="FA_desaturase_dom"/>
</dbReference>
<organism evidence="3 4">
    <name type="scientific">Maritimibacter fusiformis</name>
    <dbReference type="NCBI Taxonomy" id="2603819"/>
    <lineage>
        <taxon>Bacteria</taxon>
        <taxon>Pseudomonadati</taxon>
        <taxon>Pseudomonadota</taxon>
        <taxon>Alphaproteobacteria</taxon>
        <taxon>Rhodobacterales</taxon>
        <taxon>Roseobacteraceae</taxon>
        <taxon>Maritimibacter</taxon>
    </lineage>
</organism>
<dbReference type="AlphaFoldDB" id="A0A5D0RJ92"/>
<dbReference type="PANTHER" id="PTHR19353:SF73">
    <property type="entry name" value="FATTY ACID DESATURASE"/>
    <property type="match status" value="1"/>
</dbReference>
<evidence type="ECO:0000259" key="2">
    <source>
        <dbReference type="Pfam" id="PF00487"/>
    </source>
</evidence>
<dbReference type="InterPro" id="IPR012171">
    <property type="entry name" value="Fatty_acid_desaturase"/>
</dbReference>
<dbReference type="PANTHER" id="PTHR19353">
    <property type="entry name" value="FATTY ACID DESATURASE 2"/>
    <property type="match status" value="1"/>
</dbReference>
<dbReference type="CDD" id="cd03507">
    <property type="entry name" value="Delta12-FADS-like"/>
    <property type="match status" value="1"/>
</dbReference>
<protein>
    <submittedName>
        <fullName evidence="3">Fatty acid desaturase</fullName>
    </submittedName>
</protein>
<feature type="transmembrane region" description="Helical" evidence="1">
    <location>
        <begin position="173"/>
        <end position="195"/>
    </location>
</feature>
<gene>
    <name evidence="3" type="ORF">FVF75_08220</name>
</gene>
<accession>A0A5D0RJ92</accession>
<evidence type="ECO:0000256" key="1">
    <source>
        <dbReference type="SAM" id="Phobius"/>
    </source>
</evidence>
<keyword evidence="1" id="KW-0472">Membrane</keyword>
<keyword evidence="1" id="KW-0812">Transmembrane</keyword>
<keyword evidence="4" id="KW-1185">Reference proteome</keyword>
<feature type="transmembrane region" description="Helical" evidence="1">
    <location>
        <begin position="21"/>
        <end position="41"/>
    </location>
</feature>
<dbReference type="Pfam" id="PF00487">
    <property type="entry name" value="FA_desaturase"/>
    <property type="match status" value="1"/>
</dbReference>
<evidence type="ECO:0000313" key="3">
    <source>
        <dbReference type="EMBL" id="TYB81687.1"/>
    </source>
</evidence>
<sequence length="333" mass="37734">MDTALRQALRGYTSKDNRLAWLSLGANLAAYFGATALAIWAVSAGQWLIAVPAVVLLAFAGVRLYVLQHDLGHLSLFETRRQNEIWGYLVSPFTMAAYPQMRYNHNQHHAYVGDLEARETTEICTMTLAEWQRAGFWKRLYYRLYRSPWVLIPVGSFYTYFVAYRWPKNAAKVGIWSILAHNAAILAWFGLIYALSGWTGVATLAVAIWLGGCLGVFLVYLQHNFEGTWWDRRPDLDPQRAAIQGGSCLDFGWLFDEAVANITKHDIHHLVAAIPSYRLRAAHRELEKTHYLRRIGFGEALHAFTLKLWDEEAENLVPFPKSPVPSPAATPAQ</sequence>
<dbReference type="RefSeq" id="WP_148377495.1">
    <property type="nucleotide sequence ID" value="NZ_VSIY01000005.1"/>
</dbReference>
<reference evidence="3 4" key="1">
    <citation type="submission" date="2019-08" db="EMBL/GenBank/DDBJ databases">
        <title>Identification of a novel species of the genus Boseongicola.</title>
        <authorList>
            <person name="Zhang X.-Q."/>
        </authorList>
    </citation>
    <scope>NUCLEOTIDE SEQUENCE [LARGE SCALE GENOMIC DNA]</scope>
    <source>
        <strain evidence="3 4">HY14</strain>
    </source>
</reference>
<evidence type="ECO:0000313" key="4">
    <source>
        <dbReference type="Proteomes" id="UP000322080"/>
    </source>
</evidence>
<proteinExistence type="predicted"/>
<dbReference type="EMBL" id="VSIY01000005">
    <property type="protein sequence ID" value="TYB81687.1"/>
    <property type="molecule type" value="Genomic_DNA"/>
</dbReference>
<dbReference type="GO" id="GO:0016717">
    <property type="term" value="F:oxidoreductase activity, acting on paired donors, with oxidation of a pair of donors resulting in the reduction of molecular oxygen to two molecules of water"/>
    <property type="evidence" value="ECO:0007669"/>
    <property type="project" value="TreeGrafter"/>
</dbReference>
<feature type="transmembrane region" description="Helical" evidence="1">
    <location>
        <begin position="47"/>
        <end position="65"/>
    </location>
</feature>
<feature type="domain" description="Fatty acid desaturase" evidence="2">
    <location>
        <begin position="46"/>
        <end position="288"/>
    </location>
</feature>
<feature type="transmembrane region" description="Helical" evidence="1">
    <location>
        <begin position="201"/>
        <end position="221"/>
    </location>
</feature>
<comment type="caution">
    <text evidence="3">The sequence shown here is derived from an EMBL/GenBank/DDBJ whole genome shotgun (WGS) entry which is preliminary data.</text>
</comment>
<dbReference type="GO" id="GO:0016020">
    <property type="term" value="C:membrane"/>
    <property type="evidence" value="ECO:0007669"/>
    <property type="project" value="TreeGrafter"/>
</dbReference>
<dbReference type="Proteomes" id="UP000322080">
    <property type="component" value="Unassembled WGS sequence"/>
</dbReference>